<dbReference type="AlphaFoldDB" id="A0A427XYN2"/>
<keyword evidence="3" id="KW-0472">Membrane</keyword>
<dbReference type="Proteomes" id="UP000279259">
    <property type="component" value="Unassembled WGS sequence"/>
</dbReference>
<evidence type="ECO:0000256" key="1">
    <source>
        <dbReference type="ARBA" id="ARBA00004325"/>
    </source>
</evidence>
<proteinExistence type="predicted"/>
<name>A0A427XYN2_9TREE</name>
<dbReference type="InterPro" id="IPR021278">
    <property type="entry name" value="ATP19"/>
</dbReference>
<keyword evidence="2" id="KW-0496">Mitochondrion</keyword>
<dbReference type="GO" id="GO:0015986">
    <property type="term" value="P:proton motive force-driven ATP synthesis"/>
    <property type="evidence" value="ECO:0007669"/>
    <property type="project" value="TreeGrafter"/>
</dbReference>
<evidence type="ECO:0000256" key="2">
    <source>
        <dbReference type="ARBA" id="ARBA00023128"/>
    </source>
</evidence>
<evidence type="ECO:0000313" key="5">
    <source>
        <dbReference type="Proteomes" id="UP000279259"/>
    </source>
</evidence>
<evidence type="ECO:0008006" key="6">
    <source>
        <dbReference type="Google" id="ProtNLM"/>
    </source>
</evidence>
<comment type="caution">
    <text evidence="4">The sequence shown here is derived from an EMBL/GenBank/DDBJ whole genome shotgun (WGS) entry which is preliminary data.</text>
</comment>
<evidence type="ECO:0000256" key="3">
    <source>
        <dbReference type="ARBA" id="ARBA00023136"/>
    </source>
</evidence>
<dbReference type="Pfam" id="PF11022">
    <property type="entry name" value="ATP19"/>
    <property type="match status" value="1"/>
</dbReference>
<dbReference type="PANTHER" id="PTHR28074:SF1">
    <property type="entry name" value="ATP SYNTHASE SUBUNIT K, MITOCHONDRIAL"/>
    <property type="match status" value="1"/>
</dbReference>
<sequence length="77" mass="7972">MSYNIAGMAIKNEYLALGTILTTIGVAATQLGGSKDAGSKAPAPIAQDTSIAASSSAEEDFIRQFVAEAEKEEKKGH</sequence>
<organism evidence="4 5">
    <name type="scientific">Saitozyma podzolica</name>
    <dbReference type="NCBI Taxonomy" id="1890683"/>
    <lineage>
        <taxon>Eukaryota</taxon>
        <taxon>Fungi</taxon>
        <taxon>Dikarya</taxon>
        <taxon>Basidiomycota</taxon>
        <taxon>Agaricomycotina</taxon>
        <taxon>Tremellomycetes</taxon>
        <taxon>Tremellales</taxon>
        <taxon>Trimorphomycetaceae</taxon>
        <taxon>Saitozyma</taxon>
    </lineage>
</organism>
<dbReference type="PANTHER" id="PTHR28074">
    <property type="entry name" value="ATP SYNTHASE SUBUNIT K, MITOCHONDRIAL"/>
    <property type="match status" value="1"/>
</dbReference>
<protein>
    <recommendedName>
        <fullName evidence="6">ATP synthase subunit K, mitochondrial</fullName>
    </recommendedName>
</protein>
<reference evidence="4 5" key="1">
    <citation type="submission" date="2018-11" db="EMBL/GenBank/DDBJ databases">
        <title>Genome sequence of Saitozyma podzolica DSM 27192.</title>
        <authorList>
            <person name="Aliyu H."/>
            <person name="Gorte O."/>
            <person name="Ochsenreither K."/>
        </authorList>
    </citation>
    <scope>NUCLEOTIDE SEQUENCE [LARGE SCALE GENOMIC DNA]</scope>
    <source>
        <strain evidence="4 5">DSM 27192</strain>
    </source>
</reference>
<dbReference type="EMBL" id="RSCD01000022">
    <property type="protein sequence ID" value="RSH84004.1"/>
    <property type="molecule type" value="Genomic_DNA"/>
</dbReference>
<dbReference type="OrthoDB" id="2094445at2759"/>
<gene>
    <name evidence="4" type="ORF">EHS25_005249</name>
</gene>
<dbReference type="STRING" id="1890683.A0A427XYN2"/>
<comment type="subcellular location">
    <subcellularLocation>
        <location evidence="1">Mitochondrion membrane</location>
    </subcellularLocation>
</comment>
<evidence type="ECO:0000313" key="4">
    <source>
        <dbReference type="EMBL" id="RSH84004.1"/>
    </source>
</evidence>
<dbReference type="GO" id="GO:0031966">
    <property type="term" value="C:mitochondrial membrane"/>
    <property type="evidence" value="ECO:0007669"/>
    <property type="project" value="UniProtKB-SubCell"/>
</dbReference>
<keyword evidence="5" id="KW-1185">Reference proteome</keyword>
<accession>A0A427XYN2</accession>